<evidence type="ECO:0000313" key="8">
    <source>
        <dbReference type="Proteomes" id="UP000823561"/>
    </source>
</evidence>
<keyword evidence="4" id="KW-0812">Transmembrane</keyword>
<dbReference type="PANTHER" id="PTHR14002">
    <property type="entry name" value="ENDOGLIN/TGF-BETA RECEPTOR TYPE III"/>
    <property type="match status" value="1"/>
</dbReference>
<evidence type="ECO:0000256" key="2">
    <source>
        <dbReference type="ARBA" id="ARBA00023157"/>
    </source>
</evidence>
<feature type="chain" id="PRO_5043865444" description="ZP domain-containing protein" evidence="5">
    <location>
        <begin position="20"/>
        <end position="717"/>
    </location>
</feature>
<dbReference type="Gene3D" id="2.60.40.4100">
    <property type="entry name" value="Zona pellucida, ZP-C domain"/>
    <property type="match status" value="1"/>
</dbReference>
<feature type="domain" description="ZP" evidence="6">
    <location>
        <begin position="390"/>
        <end position="635"/>
    </location>
</feature>
<dbReference type="InterPro" id="IPR055355">
    <property type="entry name" value="ZP-C"/>
</dbReference>
<feature type="transmembrane region" description="Helical" evidence="4">
    <location>
        <begin position="690"/>
        <end position="709"/>
    </location>
</feature>
<feature type="signal peptide" evidence="5">
    <location>
        <begin position="1"/>
        <end position="19"/>
    </location>
</feature>
<dbReference type="InterPro" id="IPR048290">
    <property type="entry name" value="ZP_chr"/>
</dbReference>
<keyword evidence="8" id="KW-1185">Reference proteome</keyword>
<keyword evidence="3" id="KW-0325">Glycoprotein</keyword>
<keyword evidence="2" id="KW-1015">Disulfide bond</keyword>
<dbReference type="InterPro" id="IPR055356">
    <property type="entry name" value="ZP-N"/>
</dbReference>
<name>A0AAV6GB49_9TELE</name>
<sequence>MAHLSELVLFGLVITQIKASGFLGGSLSFSLRTEKPDGSFEVDFYYREYKQTCDDQLSWQCQSGDCGTLIKSEVLILEANSSAAASCQSEGHMTRNVPTNSPFILRDSGCCWDSNVNGARDWSLTTLVDVGTRTDTNRPNRSPVSATVPRLRIPQNCPLNIELLVHDPDDDEVRCKFSAEAGGNSSCSSCHSHPSINLNQERCVLNGNGSLSVGTHVFEMILEDYPKEDITITYTDGTSSVKHHLNKTAMLNPSPISQIPLQFTVEVLSPTEGCLTGKTRPQFLTPTPWHEDINMAAVGHGFQLELRAQSTETRIIDFQISGPQNMSKSLTSESNGIAVATLEWTPQQSDLHRSVPVCFTADTATSQSEMRCVVVMVGQSLPLTGNGEVSCKENIMTITVNKTSIPGINDTWLHMIDPSCSLTSNDTHVMGTISINTCGTQMEEEGDYIIFKNVITSFDEPGKIITRRGHVTIGFSCQYPKVMNINSHYLNKKSDYVFTEASFGSFSYTFEVFTDASFTTAMAPASFPLEYELLDMIFMGIKSHSALPNTRMFVESCRATPTVNPRGPVYYDLISNGCSVDDTMVEFPHGPMNYNFEIQAFKFTGEFDEVFISCSVILCEAGNPNSRCAQGCVKDASRRRKRGTGLETASHFLTMGPFRVARDAQHRSGQQQASSKDGSSFYEQTNTTTFVLAALLMASLVLLAGITSARGKRQPQT</sequence>
<dbReference type="Pfam" id="PF00100">
    <property type="entry name" value="Zona_pellucida"/>
    <property type="match status" value="1"/>
</dbReference>
<dbReference type="Proteomes" id="UP000823561">
    <property type="component" value="Chromosome 14"/>
</dbReference>
<keyword evidence="4" id="KW-0472">Membrane</keyword>
<gene>
    <name evidence="7" type="ORF">AALO_G00195750</name>
</gene>
<reference evidence="7" key="1">
    <citation type="submission" date="2020-10" db="EMBL/GenBank/DDBJ databases">
        <title>Chromosome-scale genome assembly of the Allis shad, Alosa alosa.</title>
        <authorList>
            <person name="Margot Z."/>
            <person name="Christophe K."/>
            <person name="Cabau C."/>
            <person name="Louis A."/>
            <person name="Berthelot C."/>
            <person name="Parey E."/>
            <person name="Roest Crollius H."/>
            <person name="Montfort J."/>
            <person name="Robinson-Rechavi M."/>
            <person name="Bucao C."/>
            <person name="Bouchez O."/>
            <person name="Gislard M."/>
            <person name="Lluch J."/>
            <person name="Milhes M."/>
            <person name="Lampietro C."/>
            <person name="Lopez Roques C."/>
            <person name="Donnadieu C."/>
            <person name="Braasch I."/>
            <person name="Desvignes T."/>
            <person name="Postlethwait J."/>
            <person name="Bobe J."/>
            <person name="Guiguen Y."/>
        </authorList>
    </citation>
    <scope>NUCLEOTIDE SEQUENCE</scope>
    <source>
        <strain evidence="7">M-15738</strain>
        <tissue evidence="7">Blood</tissue>
    </source>
</reference>
<evidence type="ECO:0000256" key="1">
    <source>
        <dbReference type="ARBA" id="ARBA00022729"/>
    </source>
</evidence>
<evidence type="ECO:0000256" key="3">
    <source>
        <dbReference type="ARBA" id="ARBA00023180"/>
    </source>
</evidence>
<keyword evidence="1 5" id="KW-0732">Signal</keyword>
<evidence type="ECO:0000256" key="4">
    <source>
        <dbReference type="SAM" id="Phobius"/>
    </source>
</evidence>
<dbReference type="AlphaFoldDB" id="A0AAV6GB49"/>
<dbReference type="PROSITE" id="PS51034">
    <property type="entry name" value="ZP_2"/>
    <property type="match status" value="1"/>
</dbReference>
<proteinExistence type="predicted"/>
<dbReference type="InterPro" id="IPR001507">
    <property type="entry name" value="ZP_dom"/>
</dbReference>
<comment type="caution">
    <text evidence="7">The sequence shown here is derived from an EMBL/GenBank/DDBJ whole genome shotgun (WGS) entry which is preliminary data.</text>
</comment>
<accession>A0AAV6GB49</accession>
<dbReference type="PRINTS" id="PR00023">
    <property type="entry name" value="ZPELLUCIDA"/>
</dbReference>
<protein>
    <recommendedName>
        <fullName evidence="6">ZP domain-containing protein</fullName>
    </recommendedName>
</protein>
<dbReference type="Gene3D" id="2.60.40.3210">
    <property type="entry name" value="Zona pellucida, ZP-N domain"/>
    <property type="match status" value="1"/>
</dbReference>
<keyword evidence="4" id="KW-1133">Transmembrane helix</keyword>
<evidence type="ECO:0000259" key="6">
    <source>
        <dbReference type="PROSITE" id="PS51034"/>
    </source>
</evidence>
<dbReference type="EMBL" id="JADWDJ010000014">
    <property type="protein sequence ID" value="KAG5270717.1"/>
    <property type="molecule type" value="Genomic_DNA"/>
</dbReference>
<organism evidence="7 8">
    <name type="scientific">Alosa alosa</name>
    <name type="common">allis shad</name>
    <dbReference type="NCBI Taxonomy" id="278164"/>
    <lineage>
        <taxon>Eukaryota</taxon>
        <taxon>Metazoa</taxon>
        <taxon>Chordata</taxon>
        <taxon>Craniata</taxon>
        <taxon>Vertebrata</taxon>
        <taxon>Euteleostomi</taxon>
        <taxon>Actinopterygii</taxon>
        <taxon>Neopterygii</taxon>
        <taxon>Teleostei</taxon>
        <taxon>Clupei</taxon>
        <taxon>Clupeiformes</taxon>
        <taxon>Clupeoidei</taxon>
        <taxon>Clupeidae</taxon>
        <taxon>Alosa</taxon>
    </lineage>
</organism>
<evidence type="ECO:0000313" key="7">
    <source>
        <dbReference type="EMBL" id="KAG5270717.1"/>
    </source>
</evidence>
<dbReference type="PANTHER" id="PTHR14002:SF59">
    <property type="entry name" value="CUB AND ZONA PELLUCIDA-LIKE DOMAIN-CONTAINING PROTEIN 1-RELATED"/>
    <property type="match status" value="1"/>
</dbReference>
<evidence type="ECO:0000256" key="5">
    <source>
        <dbReference type="SAM" id="SignalP"/>
    </source>
</evidence>
<dbReference type="InterPro" id="IPR042235">
    <property type="entry name" value="ZP-C_dom"/>
</dbReference>
<dbReference type="Pfam" id="PF23344">
    <property type="entry name" value="ZP-N"/>
    <property type="match status" value="1"/>
</dbReference>
<dbReference type="SMART" id="SM00241">
    <property type="entry name" value="ZP"/>
    <property type="match status" value="1"/>
</dbReference>